<sequence>MLRIRGQLGLYPRAAGKRALGIGSSRRNFVSGFAQHLPDVDMPINYMDESRILVPFDEIAKLEQKEKENRKLIPAGEVTT</sequence>
<keyword evidence="2" id="KW-1185">Reference proteome</keyword>
<dbReference type="Proteomes" id="UP000827724">
    <property type="component" value="Unassembled WGS sequence"/>
</dbReference>
<protein>
    <submittedName>
        <fullName evidence="1">Glycosyltransferase family 90</fullName>
    </submittedName>
</protein>
<evidence type="ECO:0000313" key="2">
    <source>
        <dbReference type="Proteomes" id="UP000827724"/>
    </source>
</evidence>
<reference evidence="1" key="1">
    <citation type="submission" date="2021-08" db="EMBL/GenBank/DDBJ databases">
        <title>Chromosome-Level Trichoderma cornu-damae using Hi-C Data.</title>
        <authorList>
            <person name="Kim C.S."/>
        </authorList>
    </citation>
    <scope>NUCLEOTIDE SEQUENCE</scope>
    <source>
        <strain evidence="1">KA19-0412C</strain>
    </source>
</reference>
<name>A0A9P8QQR1_9HYPO</name>
<gene>
    <name evidence="1" type="ORF">Trco_005915</name>
</gene>
<dbReference type="EMBL" id="JAIWOZ010000004">
    <property type="protein sequence ID" value="KAH6606762.1"/>
    <property type="molecule type" value="Genomic_DNA"/>
</dbReference>
<dbReference type="AlphaFoldDB" id="A0A9P8QQR1"/>
<accession>A0A9P8QQR1</accession>
<organism evidence="1 2">
    <name type="scientific">Trichoderma cornu-damae</name>
    <dbReference type="NCBI Taxonomy" id="654480"/>
    <lineage>
        <taxon>Eukaryota</taxon>
        <taxon>Fungi</taxon>
        <taxon>Dikarya</taxon>
        <taxon>Ascomycota</taxon>
        <taxon>Pezizomycotina</taxon>
        <taxon>Sordariomycetes</taxon>
        <taxon>Hypocreomycetidae</taxon>
        <taxon>Hypocreales</taxon>
        <taxon>Hypocreaceae</taxon>
        <taxon>Trichoderma</taxon>
    </lineage>
</organism>
<proteinExistence type="predicted"/>
<comment type="caution">
    <text evidence="1">The sequence shown here is derived from an EMBL/GenBank/DDBJ whole genome shotgun (WGS) entry which is preliminary data.</text>
</comment>
<evidence type="ECO:0000313" key="1">
    <source>
        <dbReference type="EMBL" id="KAH6606762.1"/>
    </source>
</evidence>
<dbReference type="OrthoDB" id="541052at2759"/>